<evidence type="ECO:0000259" key="6">
    <source>
        <dbReference type="Pfam" id="PF03168"/>
    </source>
</evidence>
<evidence type="ECO:0000313" key="8">
    <source>
        <dbReference type="Proteomes" id="UP000017836"/>
    </source>
</evidence>
<protein>
    <recommendedName>
        <fullName evidence="6">Late embryogenesis abundant protein LEA-2 subgroup domain-containing protein</fullName>
    </recommendedName>
</protein>
<evidence type="ECO:0000256" key="1">
    <source>
        <dbReference type="ARBA" id="ARBA00004167"/>
    </source>
</evidence>
<keyword evidence="3 5" id="KW-1133">Transmembrane helix</keyword>
<feature type="transmembrane region" description="Helical" evidence="5">
    <location>
        <begin position="46"/>
        <end position="65"/>
    </location>
</feature>
<proteinExistence type="predicted"/>
<dbReference type="GO" id="GO:0005886">
    <property type="term" value="C:plasma membrane"/>
    <property type="evidence" value="ECO:0000318"/>
    <property type="project" value="GO_Central"/>
</dbReference>
<sequence>MADAKGAHFNGAYYGAPQGVTVPPPHRPPRGRGCGPCCILTTLFKLVIAIVVVLGIASLVVWLVLRPNEVKFYAENASLTQFNLSGTNNLQYNLQLDISIRNPNKKIGIYYDKVDAMAYYEGERFGWDSLPVFYQGHKNTTVLQPKFTGQQLLLLNNYEVTQFRQSTSEGFFYIDVKLYLRIRFKVGKLKTKRFSPEIECDLRIPFGSNSTTGFTRKRCDIEY</sequence>
<organism evidence="7 8">
    <name type="scientific">Amborella trichopoda</name>
    <dbReference type="NCBI Taxonomy" id="13333"/>
    <lineage>
        <taxon>Eukaryota</taxon>
        <taxon>Viridiplantae</taxon>
        <taxon>Streptophyta</taxon>
        <taxon>Embryophyta</taxon>
        <taxon>Tracheophyta</taxon>
        <taxon>Spermatophyta</taxon>
        <taxon>Magnoliopsida</taxon>
        <taxon>Amborellales</taxon>
        <taxon>Amborellaceae</taxon>
        <taxon>Amborella</taxon>
    </lineage>
</organism>
<dbReference type="HOGENOM" id="CLU_051752_2_0_1"/>
<evidence type="ECO:0000256" key="2">
    <source>
        <dbReference type="ARBA" id="ARBA00022692"/>
    </source>
</evidence>
<dbReference type="eggNOG" id="ENOG502QUR9">
    <property type="taxonomic scope" value="Eukaryota"/>
</dbReference>
<dbReference type="InterPro" id="IPR044839">
    <property type="entry name" value="NDR1-like"/>
</dbReference>
<dbReference type="GO" id="GO:0098542">
    <property type="term" value="P:defense response to other organism"/>
    <property type="evidence" value="ECO:0007669"/>
    <property type="project" value="InterPro"/>
</dbReference>
<dbReference type="InterPro" id="IPR004864">
    <property type="entry name" value="LEA_2"/>
</dbReference>
<evidence type="ECO:0000256" key="4">
    <source>
        <dbReference type="ARBA" id="ARBA00023136"/>
    </source>
</evidence>
<dbReference type="OMA" id="RNPNRFG"/>
<feature type="domain" description="Late embryogenesis abundant protein LEA-2 subgroup" evidence="6">
    <location>
        <begin position="98"/>
        <end position="192"/>
    </location>
</feature>
<dbReference type="Pfam" id="PF03168">
    <property type="entry name" value="LEA_2"/>
    <property type="match status" value="1"/>
</dbReference>
<keyword evidence="4 5" id="KW-0472">Membrane</keyword>
<comment type="subcellular location">
    <subcellularLocation>
        <location evidence="1">Membrane</location>
        <topology evidence="1">Single-pass membrane protein</topology>
    </subcellularLocation>
</comment>
<dbReference type="AlphaFoldDB" id="U5D409"/>
<dbReference type="Proteomes" id="UP000017836">
    <property type="component" value="Unassembled WGS sequence"/>
</dbReference>
<accession>U5D409</accession>
<dbReference type="PANTHER" id="PTHR31415">
    <property type="entry name" value="OS05G0367900 PROTEIN"/>
    <property type="match status" value="1"/>
</dbReference>
<evidence type="ECO:0000256" key="5">
    <source>
        <dbReference type="SAM" id="Phobius"/>
    </source>
</evidence>
<keyword evidence="2 5" id="KW-0812">Transmembrane</keyword>
<dbReference type="PANTHER" id="PTHR31415:SF4">
    <property type="entry name" value="NDR1_HIN1-LIKE PROTEIN 3"/>
    <property type="match status" value="1"/>
</dbReference>
<evidence type="ECO:0000313" key="7">
    <source>
        <dbReference type="EMBL" id="ERN16147.1"/>
    </source>
</evidence>
<gene>
    <name evidence="7" type="ORF">AMTR_s00030p00215650</name>
</gene>
<reference evidence="8" key="1">
    <citation type="journal article" date="2013" name="Science">
        <title>The Amborella genome and the evolution of flowering plants.</title>
        <authorList>
            <consortium name="Amborella Genome Project"/>
        </authorList>
    </citation>
    <scope>NUCLEOTIDE SEQUENCE [LARGE SCALE GENOMIC DNA]</scope>
</reference>
<name>U5D409_AMBTC</name>
<dbReference type="EMBL" id="KI392485">
    <property type="protein sequence ID" value="ERN16147.1"/>
    <property type="molecule type" value="Genomic_DNA"/>
</dbReference>
<dbReference type="GO" id="GO:0009506">
    <property type="term" value="C:plasmodesma"/>
    <property type="evidence" value="ECO:0000318"/>
    <property type="project" value="GO_Central"/>
</dbReference>
<dbReference type="Gramene" id="ERN16147">
    <property type="protein sequence ID" value="ERN16147"/>
    <property type="gene ID" value="AMTR_s00030p00215650"/>
</dbReference>
<keyword evidence="8" id="KW-1185">Reference proteome</keyword>
<evidence type="ECO:0000256" key="3">
    <source>
        <dbReference type="ARBA" id="ARBA00022989"/>
    </source>
</evidence>